<evidence type="ECO:0000259" key="5">
    <source>
        <dbReference type="PROSITE" id="PS50931"/>
    </source>
</evidence>
<evidence type="ECO:0000256" key="1">
    <source>
        <dbReference type="ARBA" id="ARBA00009437"/>
    </source>
</evidence>
<dbReference type="PRINTS" id="PR00039">
    <property type="entry name" value="HTHLYSR"/>
</dbReference>
<evidence type="ECO:0000256" key="2">
    <source>
        <dbReference type="ARBA" id="ARBA00023015"/>
    </source>
</evidence>
<dbReference type="GO" id="GO:0005829">
    <property type="term" value="C:cytosol"/>
    <property type="evidence" value="ECO:0007669"/>
    <property type="project" value="TreeGrafter"/>
</dbReference>
<evidence type="ECO:0000256" key="3">
    <source>
        <dbReference type="ARBA" id="ARBA00023125"/>
    </source>
</evidence>
<dbReference type="InterPro" id="IPR036388">
    <property type="entry name" value="WH-like_DNA-bd_sf"/>
</dbReference>
<evidence type="ECO:0000256" key="4">
    <source>
        <dbReference type="ARBA" id="ARBA00023163"/>
    </source>
</evidence>
<dbReference type="InterPro" id="IPR000847">
    <property type="entry name" value="LysR_HTH_N"/>
</dbReference>
<dbReference type="Gene3D" id="1.10.10.10">
    <property type="entry name" value="Winged helix-like DNA-binding domain superfamily/Winged helix DNA-binding domain"/>
    <property type="match status" value="1"/>
</dbReference>
<dbReference type="InterPro" id="IPR005119">
    <property type="entry name" value="LysR_subst-bd"/>
</dbReference>
<dbReference type="GO" id="GO:0003700">
    <property type="term" value="F:DNA-binding transcription factor activity"/>
    <property type="evidence" value="ECO:0007669"/>
    <property type="project" value="InterPro"/>
</dbReference>
<dbReference type="Pfam" id="PF03466">
    <property type="entry name" value="LysR_substrate"/>
    <property type="match status" value="1"/>
</dbReference>
<keyword evidence="2" id="KW-0805">Transcription regulation</keyword>
<dbReference type="AlphaFoldDB" id="A0AAE6V1T9"/>
<dbReference type="SUPFAM" id="SSF46785">
    <property type="entry name" value="Winged helix' DNA-binding domain"/>
    <property type="match status" value="1"/>
</dbReference>
<proteinExistence type="inferred from homology"/>
<dbReference type="InterPro" id="IPR050950">
    <property type="entry name" value="HTH-type_LysR_regulators"/>
</dbReference>
<dbReference type="PANTHER" id="PTHR30419">
    <property type="entry name" value="HTH-TYPE TRANSCRIPTIONAL REGULATOR YBHD"/>
    <property type="match status" value="1"/>
</dbReference>
<gene>
    <name evidence="6" type="ORF">TCK1_2378</name>
</gene>
<keyword evidence="4" id="KW-0804">Transcription</keyword>
<dbReference type="PROSITE" id="PS50931">
    <property type="entry name" value="HTH_LYSR"/>
    <property type="match status" value="1"/>
</dbReference>
<dbReference type="SUPFAM" id="SSF53850">
    <property type="entry name" value="Periplasmic binding protein-like II"/>
    <property type="match status" value="1"/>
</dbReference>
<organism evidence="6 7">
    <name type="scientific">Pseudomonas monteilii</name>
    <dbReference type="NCBI Taxonomy" id="76759"/>
    <lineage>
        <taxon>Bacteria</taxon>
        <taxon>Pseudomonadati</taxon>
        <taxon>Pseudomonadota</taxon>
        <taxon>Gammaproteobacteria</taxon>
        <taxon>Pseudomonadales</taxon>
        <taxon>Pseudomonadaceae</taxon>
        <taxon>Pseudomonas</taxon>
    </lineage>
</organism>
<dbReference type="Gene3D" id="3.40.190.10">
    <property type="entry name" value="Periplasmic binding protein-like II"/>
    <property type="match status" value="2"/>
</dbReference>
<dbReference type="InterPro" id="IPR036390">
    <property type="entry name" value="WH_DNA-bd_sf"/>
</dbReference>
<accession>A0AAE6V1T9</accession>
<comment type="similarity">
    <text evidence="1">Belongs to the LysR transcriptional regulatory family.</text>
</comment>
<name>A0AAE6V1T9_9PSED</name>
<sequence length="303" mass="33052">MLNLSRLRLLSELSVLGTISAVAEAVHLTRPAISQQLALLEQELDVVLFERSGRSVELTPVGKRLASRSVELFKLVNDIEAEIAQSKQEVTGEVRVAAFGSVAVGILPFAIRALEQSHPKLTVSLVEMEPTEGLKAAAANQVDLAVVDDMTSIETHESKLEFEPLCTDHFMLVMSSSNRLAELKSIHLNDLANERWALNLSAVTYVSFLLRAFRAAGFEPRVSSNCRNTAATIELVRSSSLITVLPNLILGPVRRDPDFVCLPVKPILLRRISVAVPKGASKLPAVKAVIDALKAVELEDVHR</sequence>
<dbReference type="GO" id="GO:0003677">
    <property type="term" value="F:DNA binding"/>
    <property type="evidence" value="ECO:0007669"/>
    <property type="project" value="UniProtKB-KW"/>
</dbReference>
<protein>
    <submittedName>
        <fullName evidence="6">LysR family transcriptional regulator</fullName>
    </submittedName>
</protein>
<evidence type="ECO:0000313" key="6">
    <source>
        <dbReference type="EMBL" id="QHB27724.1"/>
    </source>
</evidence>
<dbReference type="RefSeq" id="WP_027594720.1">
    <property type="nucleotide sequence ID" value="NZ_CP040324.1"/>
</dbReference>
<evidence type="ECO:0000313" key="7">
    <source>
        <dbReference type="Proteomes" id="UP000464593"/>
    </source>
</evidence>
<dbReference type="Pfam" id="PF00126">
    <property type="entry name" value="HTH_1"/>
    <property type="match status" value="1"/>
</dbReference>
<reference evidence="6 7" key="1">
    <citation type="submission" date="2019-05" db="EMBL/GenBank/DDBJ databases">
        <title>Complete genome sequence of Pseudomonas Pseudomonas resinovorans.</title>
        <authorList>
            <person name="Chen H.-P."/>
        </authorList>
    </citation>
    <scope>NUCLEOTIDE SEQUENCE [LARGE SCALE GENOMIC DNA]</scope>
    <source>
        <strain evidence="6 7">TCU-CK1</strain>
    </source>
</reference>
<keyword evidence="3" id="KW-0238">DNA-binding</keyword>
<dbReference type="Proteomes" id="UP000464593">
    <property type="component" value="Chromosome"/>
</dbReference>
<dbReference type="EMBL" id="CP040324">
    <property type="protein sequence ID" value="QHB27724.1"/>
    <property type="molecule type" value="Genomic_DNA"/>
</dbReference>
<feature type="domain" description="HTH lysR-type" evidence="5">
    <location>
        <begin position="2"/>
        <end position="59"/>
    </location>
</feature>